<dbReference type="Proteomes" id="UP000186684">
    <property type="component" value="Unassembled WGS sequence"/>
</dbReference>
<dbReference type="RefSeq" id="WP_076448039.1">
    <property type="nucleotide sequence ID" value="NZ_FTOQ01000005.1"/>
</dbReference>
<gene>
    <name evidence="2" type="ORF">SAMN05421759_10552</name>
</gene>
<evidence type="ECO:0000313" key="3">
    <source>
        <dbReference type="Proteomes" id="UP000186684"/>
    </source>
</evidence>
<name>A0A1N7MPQ4_9RHOB</name>
<keyword evidence="3" id="KW-1185">Reference proteome</keyword>
<reference evidence="3" key="1">
    <citation type="submission" date="2017-01" db="EMBL/GenBank/DDBJ databases">
        <authorList>
            <person name="Varghese N."/>
            <person name="Submissions S."/>
        </authorList>
    </citation>
    <scope>NUCLEOTIDE SEQUENCE [LARGE SCALE GENOMIC DNA]</scope>
    <source>
        <strain evidence="3">DSM 29430</strain>
    </source>
</reference>
<dbReference type="Gene3D" id="1.10.287.1490">
    <property type="match status" value="1"/>
</dbReference>
<proteinExistence type="predicted"/>
<dbReference type="AlphaFoldDB" id="A0A1N7MPQ4"/>
<feature type="coiled-coil region" evidence="1">
    <location>
        <begin position="43"/>
        <end position="121"/>
    </location>
</feature>
<sequence length="183" mass="19159">MSEIDELERRIAAALDRIATGVESLGGAGAASGGDDTVLEAAAALAEAQAALEEERLANAQLEERVRAIRTKQETEVAALRAEAEEARARLAALDGDLQRLRHANEMLTGTNQELRAALEENVGEPHLINKAMLAELESLRAARAVETSEAQALLGALAPLLADAAGTDAESDADAPQTEEAT</sequence>
<dbReference type="STRING" id="633194.SAMN05421759_10552"/>
<protein>
    <submittedName>
        <fullName evidence="2">Uncharacterized protein</fullName>
    </submittedName>
</protein>
<evidence type="ECO:0000256" key="1">
    <source>
        <dbReference type="SAM" id="Coils"/>
    </source>
</evidence>
<dbReference type="OrthoDB" id="7871100at2"/>
<keyword evidence="1" id="KW-0175">Coiled coil</keyword>
<organism evidence="2 3">
    <name type="scientific">Roseivivax lentus</name>
    <dbReference type="NCBI Taxonomy" id="633194"/>
    <lineage>
        <taxon>Bacteria</taxon>
        <taxon>Pseudomonadati</taxon>
        <taxon>Pseudomonadota</taxon>
        <taxon>Alphaproteobacteria</taxon>
        <taxon>Rhodobacterales</taxon>
        <taxon>Roseobacteraceae</taxon>
        <taxon>Roseivivax</taxon>
    </lineage>
</organism>
<dbReference type="EMBL" id="FTOQ01000005">
    <property type="protein sequence ID" value="SIS87911.1"/>
    <property type="molecule type" value="Genomic_DNA"/>
</dbReference>
<evidence type="ECO:0000313" key="2">
    <source>
        <dbReference type="EMBL" id="SIS87911.1"/>
    </source>
</evidence>
<accession>A0A1N7MPQ4</accession>